<dbReference type="InterPro" id="IPR032260">
    <property type="entry name" value="DUF5060"/>
</dbReference>
<proteinExistence type="predicted"/>
<gene>
    <name evidence="4" type="ORF">FE263_14125</name>
</gene>
<dbReference type="EMBL" id="VCDI01000004">
    <property type="protein sequence ID" value="TLU72239.1"/>
    <property type="molecule type" value="Genomic_DNA"/>
</dbReference>
<dbReference type="Pfam" id="PF16586">
    <property type="entry name" value="DUF5060"/>
    <property type="match status" value="1"/>
</dbReference>
<evidence type="ECO:0000313" key="4">
    <source>
        <dbReference type="EMBL" id="TLU72239.1"/>
    </source>
</evidence>
<evidence type="ECO:0000259" key="3">
    <source>
        <dbReference type="Pfam" id="PF18310"/>
    </source>
</evidence>
<sequence>MPEPATTSLWGVFETEFAGPRDGNPHHDVTLDVVFACDGREVVVPGYHDGDGTYRVRHMPDRLGEWRYVTRCNRAELDGLRGDFFCGPAGPGAHGPVAVRDRFHFAHADGTRYFPFGTTCYAWTHQPLAMQQQTLATLAGAGFNKLRMGVFPKHYIYSENEPLHRMFELGPDGREDFDRPNHAAFRHLERQVAALMQIGIEADIILFHPYDRWGYCAMSEAQDLAYLRHVVARLCGYRNVWWSLANEYDFLLDVKPLPVWDRFCQRIREWDPYGHPMSIHNGEVSMKYDHRKDWITHVSVQDWDVKRTAEWRQEWGKPLVNDEMEYEGDIPRPWGNISARELVHRFWLTVVRGGYGGHGETYLQDDDLLWWAKGGMLRGESAPRIAFLRALVEEDVETGLTPLSEDGRWEFNRVSGARDGDYRLLYFGEHQPAHWAVGLPMDDGDYEIDLIDTWEMTVTRIGKAPLPLSPALRQRGGAMAGGSPEAAFGVRLPGKPWQAIRVRRGRVSDVVAKPIANSS</sequence>
<dbReference type="Gene3D" id="2.60.40.3950">
    <property type="match status" value="1"/>
</dbReference>
<dbReference type="Gene3D" id="3.20.20.80">
    <property type="entry name" value="Glycosidases"/>
    <property type="match status" value="1"/>
</dbReference>
<dbReference type="Pfam" id="PF18310">
    <property type="entry name" value="DUF5605"/>
    <property type="match status" value="1"/>
</dbReference>
<dbReference type="OrthoDB" id="127163at2"/>
<dbReference type="Gene3D" id="2.60.40.10">
    <property type="entry name" value="Immunoglobulins"/>
    <property type="match status" value="1"/>
</dbReference>
<comment type="caution">
    <text evidence="4">The sequence shown here is derived from an EMBL/GenBank/DDBJ whole genome shotgun (WGS) entry which is preliminary data.</text>
</comment>
<organism evidence="4 5">
    <name type="scientific">Lichenicoccus roseus</name>
    <dbReference type="NCBI Taxonomy" id="2683649"/>
    <lineage>
        <taxon>Bacteria</taxon>
        <taxon>Pseudomonadati</taxon>
        <taxon>Pseudomonadota</taxon>
        <taxon>Alphaproteobacteria</taxon>
        <taxon>Acetobacterales</taxon>
        <taxon>Acetobacteraceae</taxon>
        <taxon>Lichenicoccus</taxon>
    </lineage>
</organism>
<dbReference type="InterPro" id="IPR013783">
    <property type="entry name" value="Ig-like_fold"/>
</dbReference>
<dbReference type="InterPro" id="IPR017853">
    <property type="entry name" value="GH"/>
</dbReference>
<name>A0A5R9J5K4_9PROT</name>
<dbReference type="InterPro" id="IPR041239">
    <property type="entry name" value="DUF5605"/>
</dbReference>
<feature type="domain" description="DUF5060" evidence="2">
    <location>
        <begin position="8"/>
        <end position="72"/>
    </location>
</feature>
<accession>A0A5R9J5K4</accession>
<dbReference type="PANTHER" id="PTHR37836:SF2">
    <property type="entry name" value="DUF4038 DOMAIN-CONTAINING PROTEIN"/>
    <property type="match status" value="1"/>
</dbReference>
<feature type="domain" description="Apiosidase-like catalytic" evidence="1">
    <location>
        <begin position="104"/>
        <end position="356"/>
    </location>
</feature>
<dbReference type="Pfam" id="PF13204">
    <property type="entry name" value="Apiosidase"/>
    <property type="match status" value="1"/>
</dbReference>
<dbReference type="AlphaFoldDB" id="A0A5R9J5K4"/>
<reference evidence="4 5" key="1">
    <citation type="submission" date="2019-05" db="EMBL/GenBank/DDBJ databases">
        <authorList>
            <person name="Pankratov T."/>
            <person name="Grouzdev D."/>
        </authorList>
    </citation>
    <scope>NUCLEOTIDE SEQUENCE [LARGE SCALE GENOMIC DNA]</scope>
    <source>
        <strain evidence="4 5">KEBCLARHB70R</strain>
    </source>
</reference>
<dbReference type="Proteomes" id="UP000305654">
    <property type="component" value="Unassembled WGS sequence"/>
</dbReference>
<dbReference type="SUPFAM" id="SSF51445">
    <property type="entry name" value="(Trans)glycosidases"/>
    <property type="match status" value="1"/>
</dbReference>
<dbReference type="InterPro" id="IPR025277">
    <property type="entry name" value="Apiosidase-like_cat_dom"/>
</dbReference>
<evidence type="ECO:0000313" key="5">
    <source>
        <dbReference type="Proteomes" id="UP000305654"/>
    </source>
</evidence>
<dbReference type="PANTHER" id="PTHR37836">
    <property type="entry name" value="LMO1036 PROTEIN"/>
    <property type="match status" value="1"/>
</dbReference>
<evidence type="ECO:0000259" key="1">
    <source>
        <dbReference type="Pfam" id="PF13204"/>
    </source>
</evidence>
<feature type="domain" description="DUF5605" evidence="3">
    <location>
        <begin position="415"/>
        <end position="503"/>
    </location>
</feature>
<protein>
    <submittedName>
        <fullName evidence="4">DUF5060 domain-containing protein</fullName>
    </submittedName>
</protein>
<evidence type="ECO:0000259" key="2">
    <source>
        <dbReference type="Pfam" id="PF16586"/>
    </source>
</evidence>
<keyword evidence="5" id="KW-1185">Reference proteome</keyword>
<dbReference type="RefSeq" id="WP_138326645.1">
    <property type="nucleotide sequence ID" value="NZ_VCDI01000004.1"/>
</dbReference>